<evidence type="ECO:0000313" key="2">
    <source>
        <dbReference type="Proteomes" id="UP001207468"/>
    </source>
</evidence>
<name>A0ACC0TT88_9AGAM</name>
<gene>
    <name evidence="1" type="ORF">F5148DRAFT_1293594</name>
</gene>
<reference evidence="1" key="1">
    <citation type="submission" date="2021-03" db="EMBL/GenBank/DDBJ databases">
        <title>Evolutionary priming and transition to the ectomycorrhizal habit in an iconic lineage of mushroom-forming fungi: is preadaptation a requirement?</title>
        <authorList>
            <consortium name="DOE Joint Genome Institute"/>
            <person name="Looney B.P."/>
            <person name="Miyauchi S."/>
            <person name="Morin E."/>
            <person name="Drula E."/>
            <person name="Courty P.E."/>
            <person name="Chicoki N."/>
            <person name="Fauchery L."/>
            <person name="Kohler A."/>
            <person name="Kuo A."/>
            <person name="LaButti K."/>
            <person name="Pangilinan J."/>
            <person name="Lipzen A."/>
            <person name="Riley R."/>
            <person name="Andreopoulos W."/>
            <person name="He G."/>
            <person name="Johnson J."/>
            <person name="Barry K.W."/>
            <person name="Grigoriev I.V."/>
            <person name="Nagy L."/>
            <person name="Hibbett D."/>
            <person name="Henrissat B."/>
            <person name="Matheny P.B."/>
            <person name="Labbe J."/>
            <person name="Martin A.F."/>
        </authorList>
    </citation>
    <scope>NUCLEOTIDE SEQUENCE</scope>
    <source>
        <strain evidence="1">BPL698</strain>
    </source>
</reference>
<dbReference type="Proteomes" id="UP001207468">
    <property type="component" value="Unassembled WGS sequence"/>
</dbReference>
<protein>
    <submittedName>
        <fullName evidence="1">Uncharacterized protein</fullName>
    </submittedName>
</protein>
<dbReference type="EMBL" id="JAGFNK010000779">
    <property type="protein sequence ID" value="KAI9440209.1"/>
    <property type="molecule type" value="Genomic_DNA"/>
</dbReference>
<accession>A0ACC0TT88</accession>
<proteinExistence type="predicted"/>
<sequence length="119" mass="12604">MESAIDRPPSSRATDYQGAKAEITLPGRPETATRSANNDSSTQDEVRTTGVASHFSEHHLVDAPAHNTNSTSDLPTDRAAGPSMIEPDDRELRHSLTTDSEAMPTEPVSSCGTSLSGRG</sequence>
<evidence type="ECO:0000313" key="1">
    <source>
        <dbReference type="EMBL" id="KAI9440209.1"/>
    </source>
</evidence>
<organism evidence="1 2">
    <name type="scientific">Russula earlei</name>
    <dbReference type="NCBI Taxonomy" id="71964"/>
    <lineage>
        <taxon>Eukaryota</taxon>
        <taxon>Fungi</taxon>
        <taxon>Dikarya</taxon>
        <taxon>Basidiomycota</taxon>
        <taxon>Agaricomycotina</taxon>
        <taxon>Agaricomycetes</taxon>
        <taxon>Russulales</taxon>
        <taxon>Russulaceae</taxon>
        <taxon>Russula</taxon>
    </lineage>
</organism>
<comment type="caution">
    <text evidence="1">The sequence shown here is derived from an EMBL/GenBank/DDBJ whole genome shotgun (WGS) entry which is preliminary data.</text>
</comment>
<keyword evidence="2" id="KW-1185">Reference proteome</keyword>